<name>A0A6J7KQF2_9ZZZZ</name>
<dbReference type="GO" id="GO:0050661">
    <property type="term" value="F:NADP binding"/>
    <property type="evidence" value="ECO:0007669"/>
    <property type="project" value="InterPro"/>
</dbReference>
<evidence type="ECO:0000313" key="8">
    <source>
        <dbReference type="EMBL" id="CAB4957745.1"/>
    </source>
</evidence>
<sequence>MSVSHNFMSSLTASFAMPAAENPTVAVMDAVFAHHGLNARYLNCEVTPESLGDAVRGALAMGFVGFNCSLPHKVKVIEFLDELAPSASIIGAVNCVVIKDGRLIGENTDGKGFVESLRTVADPAGKHFVIFGAGGAARAIAVESALASASTITIVNTTASRGQDLVDRINADTPATATLVHWDDTFEVPTTTDIVVNATSVGLFPDVDARLNIDPNSLLPSMVVADVIPNPPRTRLLADAAARGCTTLDGMGMLVNQGRVAIKLWTGLNVDGQIMRRTLEELFT</sequence>
<dbReference type="InterPro" id="IPR011342">
    <property type="entry name" value="Shikimate_DH"/>
</dbReference>
<gene>
    <name evidence="8" type="ORF">UFOPK3772_01991</name>
</gene>
<dbReference type="NCBIfam" id="TIGR00507">
    <property type="entry name" value="aroE"/>
    <property type="match status" value="1"/>
</dbReference>
<dbReference type="Pfam" id="PF08501">
    <property type="entry name" value="Shikimate_dh_N"/>
    <property type="match status" value="1"/>
</dbReference>
<evidence type="ECO:0000256" key="1">
    <source>
        <dbReference type="ARBA" id="ARBA00012962"/>
    </source>
</evidence>
<dbReference type="AlphaFoldDB" id="A0A6J7KQF2"/>
<dbReference type="SUPFAM" id="SSF51735">
    <property type="entry name" value="NAD(P)-binding Rossmann-fold domains"/>
    <property type="match status" value="1"/>
</dbReference>
<evidence type="ECO:0000256" key="3">
    <source>
        <dbReference type="ARBA" id="ARBA00022857"/>
    </source>
</evidence>
<dbReference type="GO" id="GO:0009073">
    <property type="term" value="P:aromatic amino acid family biosynthetic process"/>
    <property type="evidence" value="ECO:0007669"/>
    <property type="project" value="UniProtKB-KW"/>
</dbReference>
<dbReference type="InterPro" id="IPR041121">
    <property type="entry name" value="SDH_C"/>
</dbReference>
<feature type="domain" description="Shikimate dehydrogenase substrate binding N-terminal" evidence="6">
    <location>
        <begin position="24"/>
        <end position="96"/>
    </location>
</feature>
<dbReference type="SUPFAM" id="SSF53223">
    <property type="entry name" value="Aminoacid dehydrogenase-like, N-terminal domain"/>
    <property type="match status" value="1"/>
</dbReference>
<keyword evidence="3" id="KW-0521">NADP</keyword>
<dbReference type="PANTHER" id="PTHR21089">
    <property type="entry name" value="SHIKIMATE DEHYDROGENASE"/>
    <property type="match status" value="1"/>
</dbReference>
<reference evidence="8" key="1">
    <citation type="submission" date="2020-05" db="EMBL/GenBank/DDBJ databases">
        <authorList>
            <person name="Chiriac C."/>
            <person name="Salcher M."/>
            <person name="Ghai R."/>
            <person name="Kavagutti S V."/>
        </authorList>
    </citation>
    <scope>NUCLEOTIDE SEQUENCE</scope>
</reference>
<organism evidence="8">
    <name type="scientific">freshwater metagenome</name>
    <dbReference type="NCBI Taxonomy" id="449393"/>
    <lineage>
        <taxon>unclassified sequences</taxon>
        <taxon>metagenomes</taxon>
        <taxon>ecological metagenomes</taxon>
    </lineage>
</organism>
<keyword evidence="5" id="KW-0057">Aromatic amino acid biosynthesis</keyword>
<protein>
    <recommendedName>
        <fullName evidence="1">shikimate dehydrogenase (NADP(+))</fullName>
        <ecNumber evidence="1">1.1.1.25</ecNumber>
    </recommendedName>
</protein>
<dbReference type="Gene3D" id="3.40.50.720">
    <property type="entry name" value="NAD(P)-binding Rossmann-like Domain"/>
    <property type="match status" value="1"/>
</dbReference>
<evidence type="ECO:0000256" key="5">
    <source>
        <dbReference type="ARBA" id="ARBA00023141"/>
    </source>
</evidence>
<proteinExistence type="inferred from homology"/>
<dbReference type="InterPro" id="IPR013708">
    <property type="entry name" value="Shikimate_DH-bd_N"/>
</dbReference>
<dbReference type="GO" id="GO:0008652">
    <property type="term" value="P:amino acid biosynthetic process"/>
    <property type="evidence" value="ECO:0007669"/>
    <property type="project" value="UniProtKB-KW"/>
</dbReference>
<keyword evidence="4" id="KW-0560">Oxidoreductase</keyword>
<dbReference type="Gene3D" id="3.40.50.10860">
    <property type="entry name" value="Leucine Dehydrogenase, chain A, domain 1"/>
    <property type="match status" value="1"/>
</dbReference>
<dbReference type="GO" id="GO:0005829">
    <property type="term" value="C:cytosol"/>
    <property type="evidence" value="ECO:0007669"/>
    <property type="project" value="TreeGrafter"/>
</dbReference>
<dbReference type="CDD" id="cd01065">
    <property type="entry name" value="NAD_bind_Shikimate_DH"/>
    <property type="match status" value="1"/>
</dbReference>
<dbReference type="Pfam" id="PF18317">
    <property type="entry name" value="SDH_C"/>
    <property type="match status" value="1"/>
</dbReference>
<keyword evidence="2" id="KW-0028">Amino-acid biosynthesis</keyword>
<dbReference type="GO" id="GO:0004764">
    <property type="term" value="F:shikimate 3-dehydrogenase (NADP+) activity"/>
    <property type="evidence" value="ECO:0007669"/>
    <property type="project" value="UniProtKB-EC"/>
</dbReference>
<accession>A0A6J7KQF2</accession>
<evidence type="ECO:0000259" key="7">
    <source>
        <dbReference type="Pfam" id="PF18317"/>
    </source>
</evidence>
<dbReference type="PANTHER" id="PTHR21089:SF1">
    <property type="entry name" value="BIFUNCTIONAL 3-DEHYDROQUINATE DEHYDRATASE_SHIKIMATE DEHYDROGENASE, CHLOROPLASTIC"/>
    <property type="match status" value="1"/>
</dbReference>
<evidence type="ECO:0000256" key="4">
    <source>
        <dbReference type="ARBA" id="ARBA00023002"/>
    </source>
</evidence>
<dbReference type="InterPro" id="IPR036291">
    <property type="entry name" value="NAD(P)-bd_dom_sf"/>
</dbReference>
<dbReference type="EC" id="1.1.1.25" evidence="1"/>
<dbReference type="EMBL" id="CAFBNE010000065">
    <property type="protein sequence ID" value="CAB4957745.1"/>
    <property type="molecule type" value="Genomic_DNA"/>
</dbReference>
<dbReference type="GO" id="GO:0019632">
    <property type="term" value="P:shikimate metabolic process"/>
    <property type="evidence" value="ECO:0007669"/>
    <property type="project" value="InterPro"/>
</dbReference>
<evidence type="ECO:0000259" key="6">
    <source>
        <dbReference type="Pfam" id="PF08501"/>
    </source>
</evidence>
<evidence type="ECO:0000256" key="2">
    <source>
        <dbReference type="ARBA" id="ARBA00022605"/>
    </source>
</evidence>
<feature type="domain" description="SDH C-terminal" evidence="7">
    <location>
        <begin position="250"/>
        <end position="280"/>
    </location>
</feature>
<dbReference type="HAMAP" id="MF_00222">
    <property type="entry name" value="Shikimate_DH_AroE"/>
    <property type="match status" value="1"/>
</dbReference>
<dbReference type="InterPro" id="IPR022893">
    <property type="entry name" value="Shikimate_DH_fam"/>
</dbReference>
<dbReference type="InterPro" id="IPR046346">
    <property type="entry name" value="Aminoacid_DH-like_N_sf"/>
</dbReference>
<dbReference type="GO" id="GO:0009423">
    <property type="term" value="P:chorismate biosynthetic process"/>
    <property type="evidence" value="ECO:0007669"/>
    <property type="project" value="TreeGrafter"/>
</dbReference>